<evidence type="ECO:0000256" key="5">
    <source>
        <dbReference type="ARBA" id="ARBA00022692"/>
    </source>
</evidence>
<dbReference type="GO" id="GO:0004168">
    <property type="term" value="F:dolichol kinase activity"/>
    <property type="evidence" value="ECO:0007669"/>
    <property type="project" value="UniProtKB-EC"/>
</dbReference>
<feature type="transmembrane region" description="Helical" evidence="11">
    <location>
        <begin position="445"/>
        <end position="464"/>
    </location>
</feature>
<evidence type="ECO:0000256" key="11">
    <source>
        <dbReference type="SAM" id="Phobius"/>
    </source>
</evidence>
<comment type="subcellular location">
    <subcellularLocation>
        <location evidence="1">Endoplasmic reticulum membrane</location>
        <topology evidence="1">Multi-pass membrane protein</topology>
    </subcellularLocation>
</comment>
<feature type="transmembrane region" description="Helical" evidence="11">
    <location>
        <begin position="350"/>
        <end position="366"/>
    </location>
</feature>
<keyword evidence="6 12" id="KW-0418">Kinase</keyword>
<evidence type="ECO:0000313" key="12">
    <source>
        <dbReference type="EMBL" id="EGW31498.1"/>
    </source>
</evidence>
<feature type="transmembrane region" description="Helical" evidence="11">
    <location>
        <begin position="317"/>
        <end position="338"/>
    </location>
</feature>
<keyword evidence="7" id="KW-0256">Endoplasmic reticulum</keyword>
<evidence type="ECO:0000256" key="1">
    <source>
        <dbReference type="ARBA" id="ARBA00004477"/>
    </source>
</evidence>
<dbReference type="OMA" id="KNWENTF"/>
<feature type="compositionally biased region" description="Basic and acidic residues" evidence="10">
    <location>
        <begin position="27"/>
        <end position="41"/>
    </location>
</feature>
<keyword evidence="5 11" id="KW-0812">Transmembrane</keyword>
<keyword evidence="13" id="KW-1185">Reference proteome</keyword>
<dbReference type="OrthoDB" id="377083at2759"/>
<feature type="transmembrane region" description="Helical" evidence="11">
    <location>
        <begin position="139"/>
        <end position="157"/>
    </location>
</feature>
<reference evidence="12 13" key="1">
    <citation type="journal article" date="2011" name="Proc. Natl. Acad. Sci. U.S.A.">
        <title>Comparative genomics of xylose-fermenting fungi for enhanced biofuel production.</title>
        <authorList>
            <person name="Wohlbach D.J."/>
            <person name="Kuo A."/>
            <person name="Sato T.K."/>
            <person name="Potts K.M."/>
            <person name="Salamov A.A."/>
            <person name="LaButti K.M."/>
            <person name="Sun H."/>
            <person name="Clum A."/>
            <person name="Pangilinan J.L."/>
            <person name="Lindquist E.A."/>
            <person name="Lucas S."/>
            <person name="Lapidus A."/>
            <person name="Jin M."/>
            <person name="Gunawan C."/>
            <person name="Balan V."/>
            <person name="Dale B.E."/>
            <person name="Jeffries T.W."/>
            <person name="Zinkel R."/>
            <person name="Barry K.W."/>
            <person name="Grigoriev I.V."/>
            <person name="Gasch A.P."/>
        </authorList>
    </citation>
    <scope>NUCLEOTIDE SEQUENCE [LARGE SCALE GENOMIC DNA]</scope>
    <source>
        <strain evidence="13">NRRL Y-27907 / 11-Y1</strain>
    </source>
</reference>
<dbReference type="GO" id="GO:0043048">
    <property type="term" value="P:dolichyl monophosphate biosynthetic process"/>
    <property type="evidence" value="ECO:0007669"/>
    <property type="project" value="TreeGrafter"/>
</dbReference>
<dbReference type="GeneID" id="18874178"/>
<evidence type="ECO:0000256" key="2">
    <source>
        <dbReference type="ARBA" id="ARBA00010794"/>
    </source>
</evidence>
<keyword evidence="9 11" id="KW-0472">Membrane</keyword>
<protein>
    <recommendedName>
        <fullName evidence="3">dolichol kinase</fullName>
        <ecNumber evidence="3">2.7.1.108</ecNumber>
    </recommendedName>
</protein>
<evidence type="ECO:0000256" key="7">
    <source>
        <dbReference type="ARBA" id="ARBA00022824"/>
    </source>
</evidence>
<dbReference type="GO" id="GO:0005789">
    <property type="term" value="C:endoplasmic reticulum membrane"/>
    <property type="evidence" value="ECO:0007669"/>
    <property type="project" value="UniProtKB-SubCell"/>
</dbReference>
<dbReference type="FunCoup" id="G3AQF1">
    <property type="interactions" value="82"/>
</dbReference>
<feature type="transmembrane region" description="Helical" evidence="11">
    <location>
        <begin position="415"/>
        <end position="433"/>
    </location>
</feature>
<feature type="transmembrane region" description="Helical" evidence="11">
    <location>
        <begin position="252"/>
        <end position="271"/>
    </location>
</feature>
<dbReference type="KEGG" id="spaa:SPAPADRAFT_62074"/>
<sequence length="553" mass="63098">MSSRSRAKKNQKEDSSSRSTASIFKNVTKEDFEEKEKEKEQQAVPSESVKEEEEDDIANAAFPFNYIYIGQDFLNDNLTFLKTVQLLVIGFFIQLLYLERAKFEKLNDNLGLILFNALGVVSAMILSHVKGADKTLPDFNYIYCVVLLLLYNIVHYSPKWFIANISLNYFIVDKLNPLFNLASSVMFHEIYKQDESLTTVQYSQIASFHFLLSTSLDYVNKKSLKKSEVQSICLIITNLLFNYELVKAQPLIIFQKLLISLVISAALVYSVYKVIPDLLTIALFSGLFYFFTTFQLTKVLGSNPVIWLYNYVKDEPRFGLLFSWLRLALVVIPLVFYLADKFSLNVKRKIWHVFVIVVLTFTPSILFDQIEFTLLSLYGVLIIFILVELLRLNEITQVGEFLAEQLSQFQDSKDVGINISYIYLLAGVTFPITYDYVINGNNVTIVRYFGLLTLGVGDTFASIIGRRFGSYKWKGSNKSVQGSVAFVVSVFAAIYLIEYAFAARVDYTNVRNWENVLVAVILGAVLEGTADLNDNLLVPVFIPITFEVLNRCY</sequence>
<dbReference type="Proteomes" id="UP000000709">
    <property type="component" value="Unassembled WGS sequence"/>
</dbReference>
<name>G3AQF1_SPAPN</name>
<accession>G3AQF1</accession>
<gene>
    <name evidence="12" type="ORF">SPAPADRAFT_62074</name>
</gene>
<evidence type="ECO:0000256" key="3">
    <source>
        <dbReference type="ARBA" id="ARBA00012132"/>
    </source>
</evidence>
<dbReference type="PANTHER" id="PTHR13205">
    <property type="entry name" value="TRANSMEMBRANE PROTEIN 15-RELATED"/>
    <property type="match status" value="1"/>
</dbReference>
<keyword evidence="4" id="KW-0808">Transferase</keyword>
<dbReference type="RefSeq" id="XP_007376276.1">
    <property type="nucleotide sequence ID" value="XM_007376214.1"/>
</dbReference>
<dbReference type="EMBL" id="GL996503">
    <property type="protein sequence ID" value="EGW31498.1"/>
    <property type="molecule type" value="Genomic_DNA"/>
</dbReference>
<dbReference type="AlphaFoldDB" id="G3AQF1"/>
<evidence type="ECO:0000256" key="6">
    <source>
        <dbReference type="ARBA" id="ARBA00022777"/>
    </source>
</evidence>
<feature type="transmembrane region" description="Helical" evidence="11">
    <location>
        <begin position="484"/>
        <end position="502"/>
    </location>
</feature>
<evidence type="ECO:0000256" key="10">
    <source>
        <dbReference type="SAM" id="MobiDB-lite"/>
    </source>
</evidence>
<organism evidence="13">
    <name type="scientific">Spathaspora passalidarum (strain NRRL Y-27907 / 11-Y1)</name>
    <dbReference type="NCBI Taxonomy" id="619300"/>
    <lineage>
        <taxon>Eukaryota</taxon>
        <taxon>Fungi</taxon>
        <taxon>Dikarya</taxon>
        <taxon>Ascomycota</taxon>
        <taxon>Saccharomycotina</taxon>
        <taxon>Pichiomycetes</taxon>
        <taxon>Debaryomycetaceae</taxon>
        <taxon>Spathaspora</taxon>
    </lineage>
</organism>
<proteinExistence type="inferred from homology"/>
<dbReference type="HOGENOM" id="CLU_031307_0_0_1"/>
<feature type="region of interest" description="Disordered" evidence="10">
    <location>
        <begin position="1"/>
        <end position="54"/>
    </location>
</feature>
<dbReference type="PANTHER" id="PTHR13205:SF15">
    <property type="entry name" value="DOLICHOL KINASE"/>
    <property type="match status" value="1"/>
</dbReference>
<evidence type="ECO:0000256" key="4">
    <source>
        <dbReference type="ARBA" id="ARBA00022679"/>
    </source>
</evidence>
<comment type="similarity">
    <text evidence="2">Belongs to the polyprenol kinase family.</text>
</comment>
<feature type="transmembrane region" description="Helical" evidence="11">
    <location>
        <begin position="372"/>
        <end position="390"/>
    </location>
</feature>
<evidence type="ECO:0000256" key="8">
    <source>
        <dbReference type="ARBA" id="ARBA00022989"/>
    </source>
</evidence>
<dbReference type="EC" id="2.7.1.108" evidence="3"/>
<dbReference type="InterPro" id="IPR032974">
    <property type="entry name" value="Polypren_kinase"/>
</dbReference>
<keyword evidence="8 11" id="KW-1133">Transmembrane helix</keyword>
<dbReference type="eggNOG" id="KOG2468">
    <property type="taxonomic scope" value="Eukaryota"/>
</dbReference>
<dbReference type="InParanoid" id="G3AQF1"/>
<evidence type="ECO:0000313" key="13">
    <source>
        <dbReference type="Proteomes" id="UP000000709"/>
    </source>
</evidence>
<evidence type="ECO:0000256" key="9">
    <source>
        <dbReference type="ARBA" id="ARBA00023136"/>
    </source>
</evidence>
<dbReference type="STRING" id="619300.G3AQF1"/>
<feature type="transmembrane region" description="Helical" evidence="11">
    <location>
        <begin position="110"/>
        <end position="127"/>
    </location>
</feature>